<evidence type="ECO:0000256" key="1">
    <source>
        <dbReference type="ARBA" id="ARBA00022737"/>
    </source>
</evidence>
<dbReference type="AlphaFoldDB" id="A0A4W3H6Q3"/>
<evidence type="ECO:0000313" key="2">
    <source>
        <dbReference type="Ensembl" id="ENSCMIP00000011416.1"/>
    </source>
</evidence>
<dbReference type="Ensembl" id="ENSCMIT00000011697.1">
    <property type="protein sequence ID" value="ENSCMIP00000011416.1"/>
    <property type="gene ID" value="ENSCMIG00000005929.1"/>
</dbReference>
<dbReference type="STRING" id="7868.ENSCMIP00000011416"/>
<dbReference type="OMA" id="MEGDGQF"/>
<dbReference type="PANTHER" id="PTHR46917:SF1">
    <property type="entry name" value="MORN REPEAT-CONTAINING PROTEIN 2"/>
    <property type="match status" value="1"/>
</dbReference>
<dbReference type="SMART" id="SM00698">
    <property type="entry name" value="MORN"/>
    <property type="match status" value="3"/>
</dbReference>
<keyword evidence="3" id="KW-1185">Reference proteome</keyword>
<reference evidence="3" key="2">
    <citation type="journal article" date="2007" name="PLoS Biol.">
        <title>Survey sequencing and comparative analysis of the elephant shark (Callorhinchus milii) genome.</title>
        <authorList>
            <person name="Venkatesh B."/>
            <person name="Kirkness E.F."/>
            <person name="Loh Y.H."/>
            <person name="Halpern A.L."/>
            <person name="Lee A.P."/>
            <person name="Johnson J."/>
            <person name="Dandona N."/>
            <person name="Viswanathan L.D."/>
            <person name="Tay A."/>
            <person name="Venter J.C."/>
            <person name="Strausberg R.L."/>
            <person name="Brenner S."/>
        </authorList>
    </citation>
    <scope>NUCLEOTIDE SEQUENCE [LARGE SCALE GENOMIC DNA]</scope>
</reference>
<proteinExistence type="predicted"/>
<protein>
    <submittedName>
        <fullName evidence="2">MORN repeat containing 2</fullName>
    </submittedName>
</protein>
<dbReference type="SUPFAM" id="SSF82185">
    <property type="entry name" value="Histone H3 K4-specific methyltransferase SET7/9 N-terminal domain"/>
    <property type="match status" value="1"/>
</dbReference>
<accession>A0A4W3H6Q3</accession>
<reference evidence="2" key="4">
    <citation type="submission" date="2025-08" db="UniProtKB">
        <authorList>
            <consortium name="Ensembl"/>
        </authorList>
    </citation>
    <scope>IDENTIFICATION</scope>
</reference>
<dbReference type="PANTHER" id="PTHR46917">
    <property type="entry name" value="MORN REPEAT-CONTAINING PROTEIN 2"/>
    <property type="match status" value="1"/>
</dbReference>
<dbReference type="Gene3D" id="2.20.110.10">
    <property type="entry name" value="Histone H3 K4-specific methyltransferase SET7/9 N-terminal domain"/>
    <property type="match status" value="2"/>
</dbReference>
<keyword evidence="1" id="KW-0677">Repeat</keyword>
<dbReference type="InterPro" id="IPR052849">
    <property type="entry name" value="MORN_repeat_protein"/>
</dbReference>
<sequence length="148" mass="16764">FVAKALKKRKSKTESETPGFIKVNIIFPNEDRYDGECIKSEDGIVERNGTGIHTTPSGIVYTGNWKNDKMDGFGKLEHASGAIYEGEFKDNMFHGTGIYTWPNGLKYIGKFNENKMEGEGEFIDLDDHHWIGMFHFRAAPGLKLKMNI</sequence>
<reference evidence="3" key="3">
    <citation type="journal article" date="2014" name="Nature">
        <title>Elephant shark genome provides unique insights into gnathostome evolution.</title>
        <authorList>
            <consortium name="International Elephant Shark Genome Sequencing Consortium"/>
            <person name="Venkatesh B."/>
            <person name="Lee A.P."/>
            <person name="Ravi V."/>
            <person name="Maurya A.K."/>
            <person name="Lian M.M."/>
            <person name="Swann J.B."/>
            <person name="Ohta Y."/>
            <person name="Flajnik M.F."/>
            <person name="Sutoh Y."/>
            <person name="Kasahara M."/>
            <person name="Hoon S."/>
            <person name="Gangu V."/>
            <person name="Roy S.W."/>
            <person name="Irimia M."/>
            <person name="Korzh V."/>
            <person name="Kondrychyn I."/>
            <person name="Lim Z.W."/>
            <person name="Tay B.H."/>
            <person name="Tohari S."/>
            <person name="Kong K.W."/>
            <person name="Ho S."/>
            <person name="Lorente-Galdos B."/>
            <person name="Quilez J."/>
            <person name="Marques-Bonet T."/>
            <person name="Raney B.J."/>
            <person name="Ingham P.W."/>
            <person name="Tay A."/>
            <person name="Hillier L.W."/>
            <person name="Minx P."/>
            <person name="Boehm T."/>
            <person name="Wilson R.K."/>
            <person name="Brenner S."/>
            <person name="Warren W.C."/>
        </authorList>
    </citation>
    <scope>NUCLEOTIDE SEQUENCE [LARGE SCALE GENOMIC DNA]</scope>
</reference>
<reference evidence="3" key="1">
    <citation type="journal article" date="2006" name="Science">
        <title>Ancient noncoding elements conserved in the human genome.</title>
        <authorList>
            <person name="Venkatesh B."/>
            <person name="Kirkness E.F."/>
            <person name="Loh Y.H."/>
            <person name="Halpern A.L."/>
            <person name="Lee A.P."/>
            <person name="Johnson J."/>
            <person name="Dandona N."/>
            <person name="Viswanathan L.D."/>
            <person name="Tay A."/>
            <person name="Venter J.C."/>
            <person name="Strausberg R.L."/>
            <person name="Brenner S."/>
        </authorList>
    </citation>
    <scope>NUCLEOTIDE SEQUENCE [LARGE SCALE GENOMIC DNA]</scope>
</reference>
<reference evidence="2" key="5">
    <citation type="submission" date="2025-09" db="UniProtKB">
        <authorList>
            <consortium name="Ensembl"/>
        </authorList>
    </citation>
    <scope>IDENTIFICATION</scope>
</reference>
<name>A0A4W3H6Q3_CALMI</name>
<organism evidence="2 3">
    <name type="scientific">Callorhinchus milii</name>
    <name type="common">Ghost shark</name>
    <dbReference type="NCBI Taxonomy" id="7868"/>
    <lineage>
        <taxon>Eukaryota</taxon>
        <taxon>Metazoa</taxon>
        <taxon>Chordata</taxon>
        <taxon>Craniata</taxon>
        <taxon>Vertebrata</taxon>
        <taxon>Chondrichthyes</taxon>
        <taxon>Holocephali</taxon>
        <taxon>Chimaeriformes</taxon>
        <taxon>Callorhinchidae</taxon>
        <taxon>Callorhinchus</taxon>
    </lineage>
</organism>
<dbReference type="GeneTree" id="ENSGT00390000006619"/>
<dbReference type="InParanoid" id="A0A4W3H6Q3"/>
<dbReference type="Proteomes" id="UP000314986">
    <property type="component" value="Unassembled WGS sequence"/>
</dbReference>
<dbReference type="InterPro" id="IPR003409">
    <property type="entry name" value="MORN"/>
</dbReference>
<dbReference type="Pfam" id="PF02493">
    <property type="entry name" value="MORN"/>
    <property type="match status" value="3"/>
</dbReference>
<evidence type="ECO:0000313" key="3">
    <source>
        <dbReference type="Proteomes" id="UP000314986"/>
    </source>
</evidence>